<proteinExistence type="predicted"/>
<dbReference type="AlphaFoldDB" id="A0A1W1EKC8"/>
<protein>
    <submittedName>
        <fullName evidence="1">Uncharacterized protein</fullName>
    </submittedName>
</protein>
<name>A0A1W1EKC8_9ZZZZ</name>
<accession>A0A1W1EKC8</accession>
<sequence>MYRPKEYFSFFAIMAYSAYNSLESFRNSILHLIQERNQTIKIVLISNKLQPLYQSRYKNI</sequence>
<gene>
    <name evidence="1" type="ORF">MNB_SV-15-886</name>
</gene>
<reference evidence="1" key="1">
    <citation type="submission" date="2016-10" db="EMBL/GenBank/DDBJ databases">
        <authorList>
            <person name="de Groot N.N."/>
        </authorList>
    </citation>
    <scope>NUCLEOTIDE SEQUENCE</scope>
</reference>
<organism evidence="1">
    <name type="scientific">hydrothermal vent metagenome</name>
    <dbReference type="NCBI Taxonomy" id="652676"/>
    <lineage>
        <taxon>unclassified sequences</taxon>
        <taxon>metagenomes</taxon>
        <taxon>ecological metagenomes</taxon>
    </lineage>
</organism>
<evidence type="ECO:0000313" key="1">
    <source>
        <dbReference type="EMBL" id="SHO81320.1"/>
    </source>
</evidence>
<dbReference type="EMBL" id="FRYL01000038">
    <property type="protein sequence ID" value="SHO81320.1"/>
    <property type="molecule type" value="Genomic_DNA"/>
</dbReference>